<keyword evidence="7" id="KW-1185">Reference proteome</keyword>
<dbReference type="InterPro" id="IPR001647">
    <property type="entry name" value="HTH_TetR"/>
</dbReference>
<dbReference type="EMBL" id="JGYU01000002">
    <property type="protein sequence ID" value="KFI58125.1"/>
    <property type="molecule type" value="Genomic_DNA"/>
</dbReference>
<feature type="compositionally biased region" description="Polar residues" evidence="3">
    <location>
        <begin position="1"/>
        <end position="11"/>
    </location>
</feature>
<dbReference type="GO" id="GO:0000976">
    <property type="term" value="F:transcription cis-regulatory region binding"/>
    <property type="evidence" value="ECO:0007669"/>
    <property type="project" value="TreeGrafter"/>
</dbReference>
<keyword evidence="1 2" id="KW-0238">DNA-binding</keyword>
<organism evidence="6 7">
    <name type="scientific">Bifidobacterium choerinum</name>
    <dbReference type="NCBI Taxonomy" id="35760"/>
    <lineage>
        <taxon>Bacteria</taxon>
        <taxon>Bacillati</taxon>
        <taxon>Actinomycetota</taxon>
        <taxon>Actinomycetes</taxon>
        <taxon>Bifidobacteriales</taxon>
        <taxon>Bifidobacteriaceae</taxon>
        <taxon>Bifidobacterium</taxon>
    </lineage>
</organism>
<dbReference type="InterPro" id="IPR050109">
    <property type="entry name" value="HTH-type_TetR-like_transc_reg"/>
</dbReference>
<evidence type="ECO:0000313" key="5">
    <source>
        <dbReference type="EMBL" id="ATU20107.1"/>
    </source>
</evidence>
<dbReference type="Gene3D" id="1.10.357.10">
    <property type="entry name" value="Tetracycline Repressor, domain 2"/>
    <property type="match status" value="1"/>
</dbReference>
<dbReference type="GO" id="GO:0003700">
    <property type="term" value="F:DNA-binding transcription factor activity"/>
    <property type="evidence" value="ECO:0007669"/>
    <property type="project" value="TreeGrafter"/>
</dbReference>
<dbReference type="SUPFAM" id="SSF46689">
    <property type="entry name" value="Homeodomain-like"/>
    <property type="match status" value="1"/>
</dbReference>
<evidence type="ECO:0000313" key="6">
    <source>
        <dbReference type="EMBL" id="KFI58125.1"/>
    </source>
</evidence>
<reference evidence="6 7" key="1">
    <citation type="submission" date="2014-03" db="EMBL/GenBank/DDBJ databases">
        <title>Genomics of Bifidobacteria.</title>
        <authorList>
            <person name="Ventura M."/>
            <person name="Milani C."/>
            <person name="Lugli G.A."/>
        </authorList>
    </citation>
    <scope>NUCLEOTIDE SEQUENCE [LARGE SCALE GENOMIC DNA]</scope>
    <source>
        <strain evidence="6 7">LMG 10510</strain>
    </source>
</reference>
<name>A0A087AH75_9BIFI</name>
<dbReference type="PRINTS" id="PR00455">
    <property type="entry name" value="HTHTETR"/>
</dbReference>
<evidence type="ECO:0000259" key="4">
    <source>
        <dbReference type="PROSITE" id="PS50977"/>
    </source>
</evidence>
<dbReference type="AlphaFoldDB" id="A0A087AH75"/>
<evidence type="ECO:0000256" key="2">
    <source>
        <dbReference type="PROSITE-ProRule" id="PRU00335"/>
    </source>
</evidence>
<gene>
    <name evidence="5" type="ORF">BcFMB_03225</name>
    <name evidence="6" type="ORF">BCHO_0208</name>
</gene>
<dbReference type="Gene3D" id="1.10.10.60">
    <property type="entry name" value="Homeodomain-like"/>
    <property type="match status" value="1"/>
</dbReference>
<accession>A0A087AH75</accession>
<proteinExistence type="predicted"/>
<sequence length="207" mass="22664">MNASAQPSNGGHTAAAARHTERHEQRREQTDDKIMRATLEILIAQGIGAVTIESVARKSGVAKTTIYRRFANSDDLIRHLTHTLELPIDFDGIEPDRDGLEAALRRLVDRFDENIGLTAVGIVLSSSNDRLREVADNVIRPVCRHFAAFLARGAERGVYRKGLDAPFLFRMTLGSMLACKALGAPGDGSHDAWASHMAALLWPTVRA</sequence>
<dbReference type="PROSITE" id="PS50977">
    <property type="entry name" value="HTH_TETR_2"/>
    <property type="match status" value="1"/>
</dbReference>
<dbReference type="SUPFAM" id="SSF48498">
    <property type="entry name" value="Tetracyclin repressor-like, C-terminal domain"/>
    <property type="match status" value="1"/>
</dbReference>
<evidence type="ECO:0000313" key="7">
    <source>
        <dbReference type="Proteomes" id="UP000028995"/>
    </source>
</evidence>
<evidence type="ECO:0000256" key="1">
    <source>
        <dbReference type="ARBA" id="ARBA00023125"/>
    </source>
</evidence>
<feature type="domain" description="HTH tetR-type" evidence="4">
    <location>
        <begin position="28"/>
        <end position="88"/>
    </location>
</feature>
<dbReference type="Pfam" id="PF00440">
    <property type="entry name" value="TetR_N"/>
    <property type="match status" value="1"/>
</dbReference>
<dbReference type="Proteomes" id="UP000028995">
    <property type="component" value="Unassembled WGS sequence"/>
</dbReference>
<dbReference type="STRING" id="35760.BCHO_0208"/>
<dbReference type="PANTHER" id="PTHR30055">
    <property type="entry name" value="HTH-TYPE TRANSCRIPTIONAL REGULATOR RUTR"/>
    <property type="match status" value="1"/>
</dbReference>
<dbReference type="InterPro" id="IPR009057">
    <property type="entry name" value="Homeodomain-like_sf"/>
</dbReference>
<dbReference type="EMBL" id="CP018044">
    <property type="protein sequence ID" value="ATU20107.1"/>
    <property type="molecule type" value="Genomic_DNA"/>
</dbReference>
<dbReference type="PANTHER" id="PTHR30055:SF148">
    <property type="entry name" value="TETR-FAMILY TRANSCRIPTIONAL REGULATOR"/>
    <property type="match status" value="1"/>
</dbReference>
<evidence type="ECO:0000256" key="3">
    <source>
        <dbReference type="SAM" id="MobiDB-lite"/>
    </source>
</evidence>
<dbReference type="eggNOG" id="COG1309">
    <property type="taxonomic scope" value="Bacteria"/>
</dbReference>
<dbReference type="KEGG" id="bcho:BcFMB_03225"/>
<protein>
    <submittedName>
        <fullName evidence="6">TetR-type transcriptional regulator</fullName>
    </submittedName>
</protein>
<dbReference type="InterPro" id="IPR036271">
    <property type="entry name" value="Tet_transcr_reg_TetR-rel_C_sf"/>
</dbReference>
<reference evidence="5 8" key="2">
    <citation type="submission" date="2016-11" db="EMBL/GenBank/DDBJ databases">
        <title>complete genome sequence of Bifidobacterium choerinum strain FMB-1.</title>
        <authorList>
            <person name="Park C.-S."/>
            <person name="Jung D.-H."/>
            <person name="Choi D.-S."/>
        </authorList>
    </citation>
    <scope>NUCLEOTIDE SEQUENCE [LARGE SCALE GENOMIC DNA]</scope>
    <source>
        <strain evidence="5 8">FMB-1</strain>
    </source>
</reference>
<feature type="region of interest" description="Disordered" evidence="3">
    <location>
        <begin position="1"/>
        <end position="31"/>
    </location>
</feature>
<feature type="compositionally biased region" description="Basic and acidic residues" evidence="3">
    <location>
        <begin position="18"/>
        <end position="31"/>
    </location>
</feature>
<dbReference type="RefSeq" id="WP_024541444.1">
    <property type="nucleotide sequence ID" value="NZ_CP018044.1"/>
</dbReference>
<feature type="DNA-binding region" description="H-T-H motif" evidence="2">
    <location>
        <begin position="51"/>
        <end position="70"/>
    </location>
</feature>
<evidence type="ECO:0000313" key="8">
    <source>
        <dbReference type="Proteomes" id="UP000229907"/>
    </source>
</evidence>
<dbReference type="Proteomes" id="UP000229907">
    <property type="component" value="Chromosome"/>
</dbReference>